<sequence length="122" mass="14128">MISFLRKKTHREWEKFSNELQCINNINGEQMYSSIFDVESYRASWVQRLSEAAFGKLLGTANPNNTLAGEVVVVELKFFQNLKNPAERTLGPITAEEIVKVELFIVKETHRIEFSEELRFST</sequence>
<accession>A0A8T0FFY9</accession>
<keyword evidence="2" id="KW-1185">Reference proteome</keyword>
<dbReference type="AlphaFoldDB" id="A0A8T0FFY9"/>
<reference evidence="1" key="2">
    <citation type="submission" date="2020-06" db="EMBL/GenBank/DDBJ databases">
        <authorList>
            <person name="Sheffer M."/>
        </authorList>
    </citation>
    <scope>NUCLEOTIDE SEQUENCE</scope>
</reference>
<gene>
    <name evidence="1" type="ORF">HNY73_007266</name>
</gene>
<comment type="caution">
    <text evidence="1">The sequence shown here is derived from an EMBL/GenBank/DDBJ whole genome shotgun (WGS) entry which is preliminary data.</text>
</comment>
<dbReference type="Proteomes" id="UP000807504">
    <property type="component" value="Unassembled WGS sequence"/>
</dbReference>
<proteinExistence type="predicted"/>
<organism evidence="1 2">
    <name type="scientific">Argiope bruennichi</name>
    <name type="common">Wasp spider</name>
    <name type="synonym">Aranea bruennichi</name>
    <dbReference type="NCBI Taxonomy" id="94029"/>
    <lineage>
        <taxon>Eukaryota</taxon>
        <taxon>Metazoa</taxon>
        <taxon>Ecdysozoa</taxon>
        <taxon>Arthropoda</taxon>
        <taxon>Chelicerata</taxon>
        <taxon>Arachnida</taxon>
        <taxon>Araneae</taxon>
        <taxon>Araneomorphae</taxon>
        <taxon>Entelegynae</taxon>
        <taxon>Araneoidea</taxon>
        <taxon>Araneidae</taxon>
        <taxon>Argiope</taxon>
    </lineage>
</organism>
<reference evidence="1" key="1">
    <citation type="journal article" date="2020" name="bioRxiv">
        <title>Chromosome-level reference genome of the European wasp spider Argiope bruennichi: a resource for studies on range expansion and evolutionary adaptation.</title>
        <authorList>
            <person name="Sheffer M.M."/>
            <person name="Hoppe A."/>
            <person name="Krehenwinkel H."/>
            <person name="Uhl G."/>
            <person name="Kuss A.W."/>
            <person name="Jensen L."/>
            <person name="Jensen C."/>
            <person name="Gillespie R.G."/>
            <person name="Hoff K.J."/>
            <person name="Prost S."/>
        </authorList>
    </citation>
    <scope>NUCLEOTIDE SEQUENCE</scope>
</reference>
<evidence type="ECO:0000313" key="1">
    <source>
        <dbReference type="EMBL" id="KAF8789325.1"/>
    </source>
</evidence>
<protein>
    <submittedName>
        <fullName evidence="1">Uncharacterized protein</fullName>
    </submittedName>
</protein>
<evidence type="ECO:0000313" key="2">
    <source>
        <dbReference type="Proteomes" id="UP000807504"/>
    </source>
</evidence>
<dbReference type="EMBL" id="JABXBU010000012">
    <property type="protein sequence ID" value="KAF8789325.1"/>
    <property type="molecule type" value="Genomic_DNA"/>
</dbReference>
<name>A0A8T0FFY9_ARGBR</name>